<protein>
    <submittedName>
        <fullName evidence="1">Uncharacterized protein</fullName>
    </submittedName>
</protein>
<evidence type="ECO:0000313" key="2">
    <source>
        <dbReference type="Proteomes" id="UP001235939"/>
    </source>
</evidence>
<proteinExistence type="predicted"/>
<sequence>MPDHIRQGRRGRSLQRLMALKYYHTLRMSLMSDYGLFDGTWHFGDVDTVDGAVCSDFFVFKPESCDSDIRGSASLPHIGGWAILARNRVYCAGGVDGIVGCVCFGDGIPEEGSKIGGAVEINLDTIWAKNSGNGNGERGIGEIANGSINRGGPRSSGIKRVFVYEISWVSCSG</sequence>
<accession>A0ABY6KH97</accession>
<organism evidence="1 2">
    <name type="scientific">Cordylochernes scorpioides</name>
    <dbReference type="NCBI Taxonomy" id="51811"/>
    <lineage>
        <taxon>Eukaryota</taxon>
        <taxon>Metazoa</taxon>
        <taxon>Ecdysozoa</taxon>
        <taxon>Arthropoda</taxon>
        <taxon>Chelicerata</taxon>
        <taxon>Arachnida</taxon>
        <taxon>Pseudoscorpiones</taxon>
        <taxon>Cheliferoidea</taxon>
        <taxon>Chernetidae</taxon>
        <taxon>Cordylochernes</taxon>
    </lineage>
</organism>
<dbReference type="Proteomes" id="UP001235939">
    <property type="component" value="Chromosome 05"/>
</dbReference>
<reference evidence="1 2" key="1">
    <citation type="submission" date="2022-01" db="EMBL/GenBank/DDBJ databases">
        <title>A chromosomal length assembly of Cordylochernes scorpioides.</title>
        <authorList>
            <person name="Zeh D."/>
            <person name="Zeh J."/>
        </authorList>
    </citation>
    <scope>NUCLEOTIDE SEQUENCE [LARGE SCALE GENOMIC DNA]</scope>
    <source>
        <strain evidence="1">IN4F17</strain>
        <tissue evidence="1">Whole Body</tissue>
    </source>
</reference>
<dbReference type="EMBL" id="CP092867">
    <property type="protein sequence ID" value="UYV68204.1"/>
    <property type="molecule type" value="Genomic_DNA"/>
</dbReference>
<gene>
    <name evidence="1" type="ORF">LAZ67_5003381</name>
</gene>
<evidence type="ECO:0000313" key="1">
    <source>
        <dbReference type="EMBL" id="UYV68204.1"/>
    </source>
</evidence>
<keyword evidence="2" id="KW-1185">Reference proteome</keyword>
<name>A0ABY6KH97_9ARAC</name>